<feature type="region of interest" description="Disordered" evidence="5">
    <location>
        <begin position="1"/>
        <end position="23"/>
    </location>
</feature>
<evidence type="ECO:0000313" key="7">
    <source>
        <dbReference type="EMBL" id="URN18618.1"/>
    </source>
</evidence>
<dbReference type="NCBIfam" id="TIGR00401">
    <property type="entry name" value="msrA"/>
    <property type="match status" value="1"/>
</dbReference>
<protein>
    <recommendedName>
        <fullName evidence="4">Peptide methionine sulfoxide reductase MsrA</fullName>
        <shortName evidence="4">Protein-methionine-S-oxide reductase</shortName>
        <ecNumber evidence="4">1.8.4.11</ecNumber>
    </recommendedName>
    <alternativeName>
        <fullName evidence="4">Peptide-methionine (S)-S-oxide reductase</fullName>
        <shortName evidence="4">Peptide Met(O) reductase</shortName>
    </alternativeName>
</protein>
<dbReference type="RefSeq" id="WP_029553415.1">
    <property type="nucleotide sequence ID" value="NZ_CP095474.1"/>
</dbReference>
<feature type="active site" evidence="4">
    <location>
        <position position="55"/>
    </location>
</feature>
<comment type="catalytic activity">
    <reaction evidence="2 4">
        <text>L-methionyl-[protein] + [thioredoxin]-disulfide + H2O = L-methionyl-(S)-S-oxide-[protein] + [thioredoxin]-dithiol</text>
        <dbReference type="Rhea" id="RHEA:14217"/>
        <dbReference type="Rhea" id="RHEA-COMP:10698"/>
        <dbReference type="Rhea" id="RHEA-COMP:10700"/>
        <dbReference type="Rhea" id="RHEA-COMP:12313"/>
        <dbReference type="Rhea" id="RHEA-COMP:12315"/>
        <dbReference type="ChEBI" id="CHEBI:15377"/>
        <dbReference type="ChEBI" id="CHEBI:16044"/>
        <dbReference type="ChEBI" id="CHEBI:29950"/>
        <dbReference type="ChEBI" id="CHEBI:44120"/>
        <dbReference type="ChEBI" id="CHEBI:50058"/>
        <dbReference type="EC" id="1.8.4.11"/>
    </reaction>
</comment>
<dbReference type="EMBL" id="CP095474">
    <property type="protein sequence ID" value="URN18618.1"/>
    <property type="molecule type" value="Genomic_DNA"/>
</dbReference>
<dbReference type="InterPro" id="IPR050162">
    <property type="entry name" value="MsrA_MetSO_reductase"/>
</dbReference>
<dbReference type="Proteomes" id="UP001056383">
    <property type="component" value="Chromosome"/>
</dbReference>
<keyword evidence="8" id="KW-1185">Reference proteome</keyword>
<evidence type="ECO:0000259" key="6">
    <source>
        <dbReference type="Pfam" id="PF01625"/>
    </source>
</evidence>
<comment type="function">
    <text evidence="4">Has an important function as a repair enzyme for proteins that have been inactivated by oxidation. Catalyzes the reversible oxidation-reduction of methionine sulfoxide in proteins to methionine.</text>
</comment>
<reference evidence="7" key="1">
    <citation type="submission" date="2022-04" db="EMBL/GenBank/DDBJ databases">
        <title>Systematic whole-genome sequencing reveals an unexpected diversity among actinomycetoma pathogens and provides insights into their antibacterial susceptibilities.</title>
        <authorList>
            <person name="Watson A.K."/>
            <person name="Kepplinger B."/>
            <person name="Bakhiet S.M."/>
            <person name="Mhmoud N.A."/>
            <person name="Chapman J."/>
            <person name="Allenby N."/>
            <person name="Mickiewicz K."/>
            <person name="Goodfellow M."/>
            <person name="Fahal A.H."/>
            <person name="Errington J."/>
        </authorList>
    </citation>
    <scope>NUCLEOTIDE SEQUENCE</scope>
    <source>
        <strain evidence="7">SD 504</strain>
    </source>
</reference>
<comment type="similarity">
    <text evidence="4">Belongs to the MsrA Met sulfoxide reductase family.</text>
</comment>
<accession>A0ABY4TI86</accession>
<evidence type="ECO:0000313" key="8">
    <source>
        <dbReference type="Proteomes" id="UP001056383"/>
    </source>
</evidence>
<dbReference type="HAMAP" id="MF_01401">
    <property type="entry name" value="MsrA"/>
    <property type="match status" value="1"/>
</dbReference>
<evidence type="ECO:0000256" key="3">
    <source>
        <dbReference type="ARBA" id="ARBA00048782"/>
    </source>
</evidence>
<proteinExistence type="inferred from homology"/>
<sequence length="221" mass="24187">MFTYRRTPEMPTPEQALKGRPEPEFTVPDRHTVLGTPLLGPYPEGLEVADFGLGCFWGAERVFWRTPGVWTTLVGYQGGHTPNPTYEEVCSGLTGHTEAVRVVYDPAEVSYEELLKVFWEAHDPTQGYRQGNDVGTQYRSALYTHSPTQAEAARASREAYQRVLTASGHGTITTEIAPAGDRPFHPAEPYHQQYLDKNPAGYCGIGGTGVSCPVGIAKADG</sequence>
<comment type="catalytic activity">
    <reaction evidence="3 4">
        <text>[thioredoxin]-disulfide + L-methionine + H2O = L-methionine (S)-S-oxide + [thioredoxin]-dithiol</text>
        <dbReference type="Rhea" id="RHEA:19993"/>
        <dbReference type="Rhea" id="RHEA-COMP:10698"/>
        <dbReference type="Rhea" id="RHEA-COMP:10700"/>
        <dbReference type="ChEBI" id="CHEBI:15377"/>
        <dbReference type="ChEBI" id="CHEBI:29950"/>
        <dbReference type="ChEBI" id="CHEBI:50058"/>
        <dbReference type="ChEBI" id="CHEBI:57844"/>
        <dbReference type="ChEBI" id="CHEBI:58772"/>
        <dbReference type="EC" id="1.8.4.11"/>
    </reaction>
</comment>
<dbReference type="SUPFAM" id="SSF55068">
    <property type="entry name" value="Peptide methionine sulfoxide reductase"/>
    <property type="match status" value="1"/>
</dbReference>
<organism evidence="7 8">
    <name type="scientific">Streptomyces sudanensis</name>
    <dbReference type="NCBI Taxonomy" id="436397"/>
    <lineage>
        <taxon>Bacteria</taxon>
        <taxon>Bacillati</taxon>
        <taxon>Actinomycetota</taxon>
        <taxon>Actinomycetes</taxon>
        <taxon>Kitasatosporales</taxon>
        <taxon>Streptomycetaceae</taxon>
        <taxon>Streptomyces</taxon>
    </lineage>
</organism>
<dbReference type="Gene3D" id="3.30.1060.10">
    <property type="entry name" value="Peptide methionine sulphoxide reductase MsrA"/>
    <property type="match status" value="1"/>
</dbReference>
<evidence type="ECO:0000256" key="1">
    <source>
        <dbReference type="ARBA" id="ARBA00023002"/>
    </source>
</evidence>
<evidence type="ECO:0000256" key="4">
    <source>
        <dbReference type="HAMAP-Rule" id="MF_01401"/>
    </source>
</evidence>
<evidence type="ECO:0000256" key="2">
    <source>
        <dbReference type="ARBA" id="ARBA00047806"/>
    </source>
</evidence>
<dbReference type="EC" id="1.8.4.11" evidence="4"/>
<feature type="domain" description="Peptide methionine sulphoxide reductase MsrA" evidence="6">
    <location>
        <begin position="50"/>
        <end position="203"/>
    </location>
</feature>
<dbReference type="PANTHER" id="PTHR42799:SF2">
    <property type="entry name" value="MITOCHONDRIAL PEPTIDE METHIONINE SULFOXIDE REDUCTASE"/>
    <property type="match status" value="1"/>
</dbReference>
<evidence type="ECO:0000256" key="5">
    <source>
        <dbReference type="SAM" id="MobiDB-lite"/>
    </source>
</evidence>
<keyword evidence="1 4" id="KW-0560">Oxidoreductase</keyword>
<dbReference type="InterPro" id="IPR036509">
    <property type="entry name" value="Met_Sox_Rdtase_MsrA_sf"/>
</dbReference>
<dbReference type="InterPro" id="IPR002569">
    <property type="entry name" value="Met_Sox_Rdtase_MsrA_dom"/>
</dbReference>
<dbReference type="Pfam" id="PF01625">
    <property type="entry name" value="PMSR"/>
    <property type="match status" value="1"/>
</dbReference>
<name>A0ABY4TI86_9ACTN</name>
<gene>
    <name evidence="4 7" type="primary">msrA</name>
    <name evidence="7" type="ORF">MW084_04020</name>
</gene>
<dbReference type="GO" id="GO:0008113">
    <property type="term" value="F:peptide-methionine (S)-S-oxide reductase activity"/>
    <property type="evidence" value="ECO:0007669"/>
    <property type="project" value="UniProtKB-EC"/>
</dbReference>
<dbReference type="PANTHER" id="PTHR42799">
    <property type="entry name" value="MITOCHONDRIAL PEPTIDE METHIONINE SULFOXIDE REDUCTASE"/>
    <property type="match status" value="1"/>
</dbReference>